<feature type="chain" id="PRO_5045096252" description="40-residue YVTN family beta-propeller repeat-containing protein" evidence="1">
    <location>
        <begin position="25"/>
        <end position="372"/>
    </location>
</feature>
<dbReference type="InterPro" id="IPR015943">
    <property type="entry name" value="WD40/YVTN_repeat-like_dom_sf"/>
</dbReference>
<evidence type="ECO:0000313" key="3">
    <source>
        <dbReference type="Proteomes" id="UP001267426"/>
    </source>
</evidence>
<dbReference type="PROSITE" id="PS51257">
    <property type="entry name" value="PROKAR_LIPOPROTEIN"/>
    <property type="match status" value="1"/>
</dbReference>
<comment type="caution">
    <text evidence="2">The sequence shown here is derived from an EMBL/GenBank/DDBJ whole genome shotgun (WGS) entry which is preliminary data.</text>
</comment>
<protein>
    <recommendedName>
        <fullName evidence="4">40-residue YVTN family beta-propeller repeat-containing protein</fullName>
    </recommendedName>
</protein>
<organism evidence="2 3">
    <name type="scientific">Rubrivirga litoralis</name>
    <dbReference type="NCBI Taxonomy" id="3075598"/>
    <lineage>
        <taxon>Bacteria</taxon>
        <taxon>Pseudomonadati</taxon>
        <taxon>Rhodothermota</taxon>
        <taxon>Rhodothermia</taxon>
        <taxon>Rhodothermales</taxon>
        <taxon>Rubricoccaceae</taxon>
        <taxon>Rubrivirga</taxon>
    </lineage>
</organism>
<name>A0ABU3BLS8_9BACT</name>
<dbReference type="Proteomes" id="UP001267426">
    <property type="component" value="Unassembled WGS sequence"/>
</dbReference>
<evidence type="ECO:0000256" key="1">
    <source>
        <dbReference type="SAM" id="SignalP"/>
    </source>
</evidence>
<dbReference type="EMBL" id="JAVRHT010000001">
    <property type="protein sequence ID" value="MDT0630226.1"/>
    <property type="molecule type" value="Genomic_DNA"/>
</dbReference>
<keyword evidence="3" id="KW-1185">Reference proteome</keyword>
<sequence length="372" mass="37668">MPRLSSLRPALLIALALAVAACDANDPEEVEASTVLFVGNQGNFSDNNGSVTRYDVATGAVTPDAVPTVDGLVQGLVGGGNVLYVLLNYGDSFTTGRGRIDVYDAASRTTTAQYDVRTPRGLAGGPSQTSGSLLDVYVTNLYDGTVTLLDLATGETAPPVEVGASPEGVVSVSGRTYVANSGFGSGTSVSVLDTETGRVVDTLDDLCVGPRTLLADADLDVWVVCTGATDFETGEAAGGAVVVLDGATSAVRTRFDYDTTIGSATLGADGAVPSNTTAREVYVIGSGAVLRFDATDNTLDARVEVPGAPVGAVAYDADGERLYLGRPDAQSPYGADGVVTVHDRAGAEVGRFGAGIAPSALAFGRAAVVAEG</sequence>
<evidence type="ECO:0008006" key="4">
    <source>
        <dbReference type="Google" id="ProtNLM"/>
    </source>
</evidence>
<gene>
    <name evidence="2" type="ORF">RM540_00560</name>
</gene>
<feature type="signal peptide" evidence="1">
    <location>
        <begin position="1"/>
        <end position="24"/>
    </location>
</feature>
<evidence type="ECO:0000313" key="2">
    <source>
        <dbReference type="EMBL" id="MDT0630226.1"/>
    </source>
</evidence>
<proteinExistence type="predicted"/>
<dbReference type="PANTHER" id="PTHR47197">
    <property type="entry name" value="PROTEIN NIRF"/>
    <property type="match status" value="1"/>
</dbReference>
<dbReference type="PANTHER" id="PTHR47197:SF3">
    <property type="entry name" value="DIHYDRO-HEME D1 DEHYDROGENASE"/>
    <property type="match status" value="1"/>
</dbReference>
<dbReference type="SUPFAM" id="SSF50969">
    <property type="entry name" value="YVTN repeat-like/Quinoprotein amine dehydrogenase"/>
    <property type="match status" value="1"/>
</dbReference>
<reference evidence="2 3" key="1">
    <citation type="submission" date="2023-09" db="EMBL/GenBank/DDBJ databases">
        <authorList>
            <person name="Rey-Velasco X."/>
        </authorList>
    </citation>
    <scope>NUCLEOTIDE SEQUENCE [LARGE SCALE GENOMIC DNA]</scope>
    <source>
        <strain evidence="2 3">F394</strain>
    </source>
</reference>
<keyword evidence="1" id="KW-0732">Signal</keyword>
<accession>A0ABU3BLS8</accession>
<dbReference type="Gene3D" id="2.130.10.10">
    <property type="entry name" value="YVTN repeat-like/Quinoprotein amine dehydrogenase"/>
    <property type="match status" value="1"/>
</dbReference>
<dbReference type="InterPro" id="IPR011044">
    <property type="entry name" value="Quino_amine_DH_bsu"/>
</dbReference>
<dbReference type="InterPro" id="IPR051200">
    <property type="entry name" value="Host-pathogen_enzymatic-act"/>
</dbReference>
<dbReference type="RefSeq" id="WP_311661196.1">
    <property type="nucleotide sequence ID" value="NZ_JAVRHT010000001.1"/>
</dbReference>